<feature type="transmembrane region" description="Helical" evidence="1">
    <location>
        <begin position="133"/>
        <end position="156"/>
    </location>
</feature>
<keyword evidence="1" id="KW-1133">Transmembrane helix</keyword>
<dbReference type="Gene3D" id="1.10.1760.20">
    <property type="match status" value="1"/>
</dbReference>
<gene>
    <name evidence="2" type="ORF">SDC9_162145</name>
</gene>
<dbReference type="PANTHER" id="PTHR40044">
    <property type="entry name" value="INTEGRAL MEMBRANE PROTEIN-RELATED"/>
    <property type="match status" value="1"/>
</dbReference>
<feature type="transmembrane region" description="Helical" evidence="1">
    <location>
        <begin position="78"/>
        <end position="96"/>
    </location>
</feature>
<dbReference type="Pfam" id="PF06177">
    <property type="entry name" value="QueT"/>
    <property type="match status" value="1"/>
</dbReference>
<comment type="caution">
    <text evidence="2">The sequence shown here is derived from an EMBL/GenBank/DDBJ whole genome shotgun (WGS) entry which is preliminary data.</text>
</comment>
<sequence>MEDLQHPSQKLTVRDLAQGAIIAAVYALLTIFLAPISSGLIQCRVSEAMSVLPFFTFSAVPGLFIGCLLANVLTGAPIYDVVFGSLATLIAAFITYKMRNRVSKYLAPLPSVVVNALVVGWLLTYVYQVGVTYWVAAGYVAVGQAIACFALGIPLMKLLERFRGKLFGETR</sequence>
<feature type="transmembrane region" description="Helical" evidence="1">
    <location>
        <begin position="105"/>
        <end position="127"/>
    </location>
</feature>
<evidence type="ECO:0000313" key="2">
    <source>
        <dbReference type="EMBL" id="MPN14816.1"/>
    </source>
</evidence>
<dbReference type="PIRSF" id="PIRSF031501">
    <property type="entry name" value="QueT"/>
    <property type="match status" value="1"/>
</dbReference>
<feature type="transmembrane region" description="Helical" evidence="1">
    <location>
        <begin position="20"/>
        <end position="40"/>
    </location>
</feature>
<keyword evidence="1" id="KW-0812">Transmembrane</keyword>
<protein>
    <recommendedName>
        <fullName evidence="3">Queuosine transporter QueT</fullName>
    </recommendedName>
</protein>
<dbReference type="PANTHER" id="PTHR40044:SF1">
    <property type="entry name" value="INTEGRAL MEMBRANE PROTEIN"/>
    <property type="match status" value="1"/>
</dbReference>
<reference evidence="2" key="1">
    <citation type="submission" date="2019-08" db="EMBL/GenBank/DDBJ databases">
        <authorList>
            <person name="Kucharzyk K."/>
            <person name="Murdoch R.W."/>
            <person name="Higgins S."/>
            <person name="Loffler F."/>
        </authorList>
    </citation>
    <scope>NUCLEOTIDE SEQUENCE</scope>
</reference>
<evidence type="ECO:0000256" key="1">
    <source>
        <dbReference type="SAM" id="Phobius"/>
    </source>
</evidence>
<accession>A0A645FMD2</accession>
<keyword evidence="1" id="KW-0472">Membrane</keyword>
<organism evidence="2">
    <name type="scientific">bioreactor metagenome</name>
    <dbReference type="NCBI Taxonomy" id="1076179"/>
    <lineage>
        <taxon>unclassified sequences</taxon>
        <taxon>metagenomes</taxon>
        <taxon>ecological metagenomes</taxon>
    </lineage>
</organism>
<name>A0A645FMD2_9ZZZZ</name>
<feature type="transmembrane region" description="Helical" evidence="1">
    <location>
        <begin position="52"/>
        <end position="72"/>
    </location>
</feature>
<dbReference type="EMBL" id="VSSQ01061490">
    <property type="protein sequence ID" value="MPN14816.1"/>
    <property type="molecule type" value="Genomic_DNA"/>
</dbReference>
<dbReference type="InterPro" id="IPR010387">
    <property type="entry name" value="QueT"/>
</dbReference>
<evidence type="ECO:0008006" key="3">
    <source>
        <dbReference type="Google" id="ProtNLM"/>
    </source>
</evidence>
<dbReference type="AlphaFoldDB" id="A0A645FMD2"/>
<proteinExistence type="predicted"/>